<evidence type="ECO:0000256" key="3">
    <source>
        <dbReference type="ARBA" id="ARBA00022741"/>
    </source>
</evidence>
<reference evidence="7 8" key="1">
    <citation type="submission" date="2016-12" db="EMBL/GenBank/DDBJ databases">
        <title>Marinobacter lutaoensis whole genome sequencing.</title>
        <authorList>
            <person name="Verma A."/>
            <person name="Krishnamurthi S."/>
        </authorList>
    </citation>
    <scope>NUCLEOTIDE SEQUENCE [LARGE SCALE GENOMIC DNA]</scope>
    <source>
        <strain evidence="7 8">T5054</strain>
    </source>
</reference>
<keyword evidence="4" id="KW-0418">Kinase</keyword>
<gene>
    <name evidence="7" type="ORF">BTO32_09585</name>
</gene>
<dbReference type="GO" id="GO:0005524">
    <property type="term" value="F:ATP binding"/>
    <property type="evidence" value="ECO:0007669"/>
    <property type="project" value="UniProtKB-KW"/>
</dbReference>
<name>A0A1V2DTV8_9GAMM</name>
<feature type="domain" description="Protein kinase" evidence="6">
    <location>
        <begin position="12"/>
        <end position="275"/>
    </location>
</feature>
<dbReference type="PANTHER" id="PTHR24345:SF0">
    <property type="entry name" value="CELL CYCLE SERINE_THREONINE-PROTEIN KINASE CDC5_MSD2"/>
    <property type="match status" value="1"/>
</dbReference>
<dbReference type="SUPFAM" id="SSF56112">
    <property type="entry name" value="Protein kinase-like (PK-like)"/>
    <property type="match status" value="1"/>
</dbReference>
<protein>
    <recommendedName>
        <fullName evidence="6">Protein kinase domain-containing protein</fullName>
    </recommendedName>
</protein>
<keyword evidence="8" id="KW-1185">Reference proteome</keyword>
<evidence type="ECO:0000313" key="8">
    <source>
        <dbReference type="Proteomes" id="UP000189339"/>
    </source>
</evidence>
<dbReference type="InterPro" id="IPR008271">
    <property type="entry name" value="Ser/Thr_kinase_AS"/>
</dbReference>
<evidence type="ECO:0000313" key="7">
    <source>
        <dbReference type="EMBL" id="ONF43890.1"/>
    </source>
</evidence>
<dbReference type="RefSeq" id="WP_076724410.1">
    <property type="nucleotide sequence ID" value="NZ_MSCW01000006.1"/>
</dbReference>
<dbReference type="SMART" id="SM00220">
    <property type="entry name" value="S_TKc"/>
    <property type="match status" value="1"/>
</dbReference>
<dbReference type="Gene3D" id="3.30.200.20">
    <property type="entry name" value="Phosphorylase Kinase, domain 1"/>
    <property type="match status" value="1"/>
</dbReference>
<dbReference type="Proteomes" id="UP000189339">
    <property type="component" value="Unassembled WGS sequence"/>
</dbReference>
<keyword evidence="1" id="KW-0723">Serine/threonine-protein kinase</keyword>
<evidence type="ECO:0000256" key="4">
    <source>
        <dbReference type="ARBA" id="ARBA00022777"/>
    </source>
</evidence>
<dbReference type="EMBL" id="MSCW01000006">
    <property type="protein sequence ID" value="ONF43890.1"/>
    <property type="molecule type" value="Genomic_DNA"/>
</dbReference>
<keyword evidence="5" id="KW-0067">ATP-binding</keyword>
<dbReference type="PROSITE" id="PS00108">
    <property type="entry name" value="PROTEIN_KINASE_ST"/>
    <property type="match status" value="1"/>
</dbReference>
<dbReference type="Gene3D" id="1.10.510.10">
    <property type="entry name" value="Transferase(Phosphotransferase) domain 1"/>
    <property type="match status" value="1"/>
</dbReference>
<evidence type="ECO:0000259" key="6">
    <source>
        <dbReference type="PROSITE" id="PS50011"/>
    </source>
</evidence>
<sequence length="348" mass="40136">MIKPYNRAEVAFDILEEIGFEGKNSQVYRIHDHHLDAELVIKRVPKADFNGNQSQFFSEAKVLYLSSHPNVVPVNYACEDNDYIYIALPFFQNGSLKKIIQSRMLTIREIIRYACQFLSGLHNIHSKGLIHFDLKPDNILISKNNEALVSDFGLAKHTNHLGLAQPDQIYNKQVPPEALAAAQFSSAFDIFQAGLCLYRMCNGEHNFEQQFNAYISHQGFEQARFIQDVQSGAFPNRSFFLEHIPEKLRKIVKKALKVDPDERFTTVIDLINELSAIDGNELDWQYCETGTERRWQKEEDGKVTFIKIDQTGRSEAKKGNDCNGYRRITSYCKSNISDRELRRFLKDN</sequence>
<evidence type="ECO:0000256" key="2">
    <source>
        <dbReference type="ARBA" id="ARBA00022679"/>
    </source>
</evidence>
<proteinExistence type="predicted"/>
<evidence type="ECO:0000256" key="5">
    <source>
        <dbReference type="ARBA" id="ARBA00022840"/>
    </source>
</evidence>
<dbReference type="PROSITE" id="PS50011">
    <property type="entry name" value="PROTEIN_KINASE_DOM"/>
    <property type="match status" value="1"/>
</dbReference>
<dbReference type="OrthoDB" id="9801841at2"/>
<dbReference type="Pfam" id="PF00069">
    <property type="entry name" value="Pkinase"/>
    <property type="match status" value="1"/>
</dbReference>
<evidence type="ECO:0000256" key="1">
    <source>
        <dbReference type="ARBA" id="ARBA00022527"/>
    </source>
</evidence>
<dbReference type="InterPro" id="IPR011009">
    <property type="entry name" value="Kinase-like_dom_sf"/>
</dbReference>
<keyword evidence="3" id="KW-0547">Nucleotide-binding</keyword>
<keyword evidence="2" id="KW-0808">Transferase</keyword>
<organism evidence="7 8">
    <name type="scientific">Marinobacter lutaoensis</name>
    <dbReference type="NCBI Taxonomy" id="135739"/>
    <lineage>
        <taxon>Bacteria</taxon>
        <taxon>Pseudomonadati</taxon>
        <taxon>Pseudomonadota</taxon>
        <taxon>Gammaproteobacteria</taxon>
        <taxon>Pseudomonadales</taxon>
        <taxon>Marinobacteraceae</taxon>
        <taxon>Marinobacter</taxon>
    </lineage>
</organism>
<dbReference type="InterPro" id="IPR000719">
    <property type="entry name" value="Prot_kinase_dom"/>
</dbReference>
<dbReference type="STRING" id="135739.BTO32_09585"/>
<dbReference type="PANTHER" id="PTHR24345">
    <property type="entry name" value="SERINE/THREONINE-PROTEIN KINASE PLK"/>
    <property type="match status" value="1"/>
</dbReference>
<dbReference type="AlphaFoldDB" id="A0A1V2DTV8"/>
<dbReference type="CDD" id="cd14014">
    <property type="entry name" value="STKc_PknB_like"/>
    <property type="match status" value="1"/>
</dbReference>
<dbReference type="GO" id="GO:0004674">
    <property type="term" value="F:protein serine/threonine kinase activity"/>
    <property type="evidence" value="ECO:0007669"/>
    <property type="project" value="UniProtKB-KW"/>
</dbReference>
<accession>A0A1V2DTV8</accession>
<comment type="caution">
    <text evidence="7">The sequence shown here is derived from an EMBL/GenBank/DDBJ whole genome shotgun (WGS) entry which is preliminary data.</text>
</comment>